<dbReference type="InterPro" id="IPR054728">
    <property type="entry name" value="RsmB-like_ferredoxin"/>
</dbReference>
<evidence type="ECO:0000256" key="5">
    <source>
        <dbReference type="ARBA" id="ARBA00022490"/>
    </source>
</evidence>
<dbReference type="Pfam" id="PF22458">
    <property type="entry name" value="RsmF-B_ferredox"/>
    <property type="match status" value="1"/>
</dbReference>
<feature type="binding site" evidence="14">
    <location>
        <position position="290"/>
    </location>
    <ligand>
        <name>S-adenosyl-L-methionine</name>
        <dbReference type="ChEBI" id="CHEBI:59789"/>
    </ligand>
</feature>
<keyword evidence="7 14" id="KW-0489">Methyltransferase</keyword>
<evidence type="ECO:0000256" key="1">
    <source>
        <dbReference type="ARBA" id="ARBA00002724"/>
    </source>
</evidence>
<dbReference type="InterPro" id="IPR023267">
    <property type="entry name" value="RCMT"/>
</dbReference>
<dbReference type="CDD" id="cd02440">
    <property type="entry name" value="AdoMet_MTases"/>
    <property type="match status" value="1"/>
</dbReference>
<keyword evidence="9 14" id="KW-0949">S-adenosyl-L-methionine</keyword>
<evidence type="ECO:0000313" key="17">
    <source>
        <dbReference type="Proteomes" id="UP000183898"/>
    </source>
</evidence>
<dbReference type="PANTHER" id="PTHR22807:SF61">
    <property type="entry name" value="NOL1_NOP2_SUN FAMILY PROTEIN _ ANTITERMINATION NUSB DOMAIN-CONTAINING PROTEIN"/>
    <property type="match status" value="1"/>
</dbReference>
<dbReference type="PROSITE" id="PS01153">
    <property type="entry name" value="NOL1_NOP2_SUN"/>
    <property type="match status" value="1"/>
</dbReference>
<dbReference type="RefSeq" id="WP_074744324.1">
    <property type="nucleotide sequence ID" value="NZ_FOCT01000002.1"/>
</dbReference>
<dbReference type="GO" id="GO:0006355">
    <property type="term" value="P:regulation of DNA-templated transcription"/>
    <property type="evidence" value="ECO:0007669"/>
    <property type="project" value="InterPro"/>
</dbReference>
<evidence type="ECO:0000256" key="14">
    <source>
        <dbReference type="PROSITE-ProRule" id="PRU01023"/>
    </source>
</evidence>
<comment type="catalytic activity">
    <reaction evidence="13">
        <text>cytidine(967) in 16S rRNA + S-adenosyl-L-methionine = 5-methylcytidine(967) in 16S rRNA + S-adenosyl-L-homocysteine + H(+)</text>
        <dbReference type="Rhea" id="RHEA:42748"/>
        <dbReference type="Rhea" id="RHEA-COMP:10219"/>
        <dbReference type="Rhea" id="RHEA-COMP:10220"/>
        <dbReference type="ChEBI" id="CHEBI:15378"/>
        <dbReference type="ChEBI" id="CHEBI:57856"/>
        <dbReference type="ChEBI" id="CHEBI:59789"/>
        <dbReference type="ChEBI" id="CHEBI:74483"/>
        <dbReference type="ChEBI" id="CHEBI:82748"/>
        <dbReference type="EC" id="2.1.1.176"/>
    </reaction>
</comment>
<organism evidence="16 17">
    <name type="scientific">Nitrosospira multiformis</name>
    <dbReference type="NCBI Taxonomy" id="1231"/>
    <lineage>
        <taxon>Bacteria</taxon>
        <taxon>Pseudomonadati</taxon>
        <taxon>Pseudomonadota</taxon>
        <taxon>Betaproteobacteria</taxon>
        <taxon>Nitrosomonadales</taxon>
        <taxon>Nitrosomonadaceae</taxon>
        <taxon>Nitrosospira</taxon>
    </lineage>
</organism>
<feature type="active site" description="Nucleophile" evidence="14">
    <location>
        <position position="389"/>
    </location>
</feature>
<dbReference type="PROSITE" id="PS51686">
    <property type="entry name" value="SAM_MT_RSMB_NOP"/>
    <property type="match status" value="1"/>
</dbReference>
<dbReference type="Gene3D" id="1.10.940.10">
    <property type="entry name" value="NusB-like"/>
    <property type="match status" value="1"/>
</dbReference>
<dbReference type="Pfam" id="PF01189">
    <property type="entry name" value="Methyltr_RsmB-F"/>
    <property type="match status" value="1"/>
</dbReference>
<dbReference type="InterPro" id="IPR018314">
    <property type="entry name" value="RsmB/NOL1/NOP2-like_CS"/>
</dbReference>
<evidence type="ECO:0000256" key="6">
    <source>
        <dbReference type="ARBA" id="ARBA00022552"/>
    </source>
</evidence>
<dbReference type="InterPro" id="IPR029063">
    <property type="entry name" value="SAM-dependent_MTases_sf"/>
</dbReference>
<evidence type="ECO:0000256" key="3">
    <source>
        <dbReference type="ARBA" id="ARBA00007494"/>
    </source>
</evidence>
<keyword evidence="8 14" id="KW-0808">Transferase</keyword>
<dbReference type="EMBL" id="FOCT01000002">
    <property type="protein sequence ID" value="SEN05944.1"/>
    <property type="molecule type" value="Genomic_DNA"/>
</dbReference>
<evidence type="ECO:0000256" key="10">
    <source>
        <dbReference type="ARBA" id="ARBA00022884"/>
    </source>
</evidence>
<gene>
    <name evidence="16" type="ORF">SAMN05216404_102254</name>
</gene>
<feature type="domain" description="SAM-dependent MTase RsmB/NOP-type" evidence="15">
    <location>
        <begin position="176"/>
        <end position="442"/>
    </location>
</feature>
<evidence type="ECO:0000256" key="7">
    <source>
        <dbReference type="ARBA" id="ARBA00022603"/>
    </source>
</evidence>
<comment type="function">
    <text evidence="1">Specifically methylates the cytosine at position 967 (m5C967) of 16S rRNA.</text>
</comment>
<feature type="binding site" evidence="14">
    <location>
        <position position="336"/>
    </location>
    <ligand>
        <name>S-adenosyl-L-methionine</name>
        <dbReference type="ChEBI" id="CHEBI:59789"/>
    </ligand>
</feature>
<accession>A0A1H8DGM5</accession>
<dbReference type="InterPro" id="IPR035926">
    <property type="entry name" value="NusB-like_sf"/>
</dbReference>
<reference evidence="16 17" key="1">
    <citation type="submission" date="2016-10" db="EMBL/GenBank/DDBJ databases">
        <authorList>
            <person name="de Groot N.N."/>
        </authorList>
    </citation>
    <scope>NUCLEOTIDE SEQUENCE [LARGE SCALE GENOMIC DNA]</scope>
    <source>
        <strain evidence="16 17">Nl18</strain>
    </source>
</reference>
<dbReference type="InterPro" id="IPR049560">
    <property type="entry name" value="MeTrfase_RsmB-F_NOP2_cat"/>
</dbReference>
<dbReference type="Gene3D" id="1.10.287.730">
    <property type="entry name" value="Helix hairpin bin"/>
    <property type="match status" value="1"/>
</dbReference>
<dbReference type="GO" id="GO:0008649">
    <property type="term" value="F:rRNA methyltransferase activity"/>
    <property type="evidence" value="ECO:0007669"/>
    <property type="project" value="InterPro"/>
</dbReference>
<evidence type="ECO:0000256" key="9">
    <source>
        <dbReference type="ARBA" id="ARBA00022691"/>
    </source>
</evidence>
<evidence type="ECO:0000256" key="12">
    <source>
        <dbReference type="ARBA" id="ARBA00031088"/>
    </source>
</evidence>
<dbReference type="FunFam" id="3.40.50.150:FF:000022">
    <property type="entry name" value="Ribosomal RNA small subunit methyltransferase B"/>
    <property type="match status" value="1"/>
</dbReference>
<dbReference type="PANTHER" id="PTHR22807">
    <property type="entry name" value="NOP2 YEAST -RELATED NOL1/NOP2/FMU SUN DOMAIN-CONTAINING"/>
    <property type="match status" value="1"/>
</dbReference>
<evidence type="ECO:0000256" key="2">
    <source>
        <dbReference type="ARBA" id="ARBA00004496"/>
    </source>
</evidence>
<dbReference type="Gene3D" id="3.30.70.1170">
    <property type="entry name" value="Sun protein, domain 3"/>
    <property type="match status" value="1"/>
</dbReference>
<evidence type="ECO:0000256" key="11">
    <source>
        <dbReference type="ARBA" id="ARBA00030399"/>
    </source>
</evidence>
<dbReference type="NCBIfam" id="NF008149">
    <property type="entry name" value="PRK10901.1"/>
    <property type="match status" value="1"/>
</dbReference>
<dbReference type="PRINTS" id="PR02008">
    <property type="entry name" value="RCMTFAMILY"/>
</dbReference>
<dbReference type="InterPro" id="IPR006027">
    <property type="entry name" value="NusB_RsmB_TIM44"/>
</dbReference>
<evidence type="ECO:0000256" key="4">
    <source>
        <dbReference type="ARBA" id="ARBA00012140"/>
    </source>
</evidence>
<comment type="similarity">
    <text evidence="3 14">Belongs to the class I-like SAM-binding methyltransferase superfamily. RsmB/NOP family.</text>
</comment>
<dbReference type="InterPro" id="IPR001678">
    <property type="entry name" value="MeTrfase_RsmB-F_NOP2_dom"/>
</dbReference>
<dbReference type="SUPFAM" id="SSF48013">
    <property type="entry name" value="NusB-like"/>
    <property type="match status" value="1"/>
</dbReference>
<dbReference type="SUPFAM" id="SSF53335">
    <property type="entry name" value="S-adenosyl-L-methionine-dependent methyltransferases"/>
    <property type="match status" value="1"/>
</dbReference>
<dbReference type="EC" id="2.1.1.176" evidence="4"/>
<dbReference type="InterPro" id="IPR004573">
    <property type="entry name" value="rRNA_ssu_MeTfrase_B"/>
</dbReference>
<evidence type="ECO:0000256" key="8">
    <source>
        <dbReference type="ARBA" id="ARBA00022679"/>
    </source>
</evidence>
<dbReference type="GO" id="GO:0003723">
    <property type="term" value="F:RNA binding"/>
    <property type="evidence" value="ECO:0007669"/>
    <property type="project" value="UniProtKB-UniRule"/>
</dbReference>
<keyword evidence="6" id="KW-0698">rRNA processing</keyword>
<protein>
    <recommendedName>
        <fullName evidence="4">16S rRNA (cytosine(967)-C(5))-methyltransferase</fullName>
        <ecNumber evidence="4">2.1.1.176</ecNumber>
    </recommendedName>
    <alternativeName>
        <fullName evidence="11">16S rRNA m5C967 methyltransferase</fullName>
    </alternativeName>
    <alternativeName>
        <fullName evidence="12">rRNA (cytosine-C(5)-)-methyltransferase RsmB</fullName>
    </alternativeName>
</protein>
<name>A0A1H8DGM5_9PROT</name>
<keyword evidence="5" id="KW-0963">Cytoplasm</keyword>
<dbReference type="NCBIfam" id="TIGR00563">
    <property type="entry name" value="rsmB"/>
    <property type="match status" value="1"/>
</dbReference>
<sequence length="442" mass="49639">MIRTQRLAATTVERVLSGASLTTVLQETWRSHSGLSDQQRGAIQDLSYGVLRFYGQLDILLGLLLNKPLKDQSLRYLLLVGLYQLQYSKTAPHVVVDSAVSASCSPSIDSRNSRNMRDPRHAKSIGGLVNAILRNFLRKRPALLEQAAATEVGKYSHPQWWIAKLRAQYPTRYQAVLETANQRPPMALRVNRRRTNVEAYQKLLHNAGLNARRPENDWVEEALELFHPVPVEKLPGFGQGLVSVQDVAAQMAAPLLCPQSGMRVLDACAAPGGKSAHLLELTDLELIAVDNDGERVERLKQNFTRLGLKPYRIIQGDATHPEEWWDGRPFDRILADVPCSASGVVRRHPDIKWLRRESDLAQFAEIQRKTLDALWQTLVKGGKLLYVTCSIFAEENGLQVESFLNHHPDARLLPFSVPEIVDGQLLPAPHHDGFFYALLEKL</sequence>
<keyword evidence="10 14" id="KW-0694">RNA-binding</keyword>
<dbReference type="Gene3D" id="3.40.50.150">
    <property type="entry name" value="Vaccinia Virus protein VP39"/>
    <property type="match status" value="1"/>
</dbReference>
<dbReference type="Pfam" id="PF01029">
    <property type="entry name" value="NusB"/>
    <property type="match status" value="1"/>
</dbReference>
<evidence type="ECO:0000256" key="13">
    <source>
        <dbReference type="ARBA" id="ARBA00047283"/>
    </source>
</evidence>
<evidence type="ECO:0000313" key="16">
    <source>
        <dbReference type="EMBL" id="SEN05944.1"/>
    </source>
</evidence>
<feature type="binding site" evidence="14">
    <location>
        <begin position="268"/>
        <end position="274"/>
    </location>
    <ligand>
        <name>S-adenosyl-L-methionine</name>
        <dbReference type="ChEBI" id="CHEBI:59789"/>
    </ligand>
</feature>
<dbReference type="GO" id="GO:0005737">
    <property type="term" value="C:cytoplasm"/>
    <property type="evidence" value="ECO:0007669"/>
    <property type="project" value="UniProtKB-SubCell"/>
</dbReference>
<feature type="binding site" evidence="14">
    <location>
        <position position="317"/>
    </location>
    <ligand>
        <name>S-adenosyl-L-methionine</name>
        <dbReference type="ChEBI" id="CHEBI:59789"/>
    </ligand>
</feature>
<comment type="subcellular location">
    <subcellularLocation>
        <location evidence="2">Cytoplasm</location>
    </subcellularLocation>
</comment>
<dbReference type="Proteomes" id="UP000183898">
    <property type="component" value="Unassembled WGS sequence"/>
</dbReference>
<proteinExistence type="inferred from homology"/>
<dbReference type="AlphaFoldDB" id="A0A1H8DGM5"/>
<evidence type="ECO:0000259" key="15">
    <source>
        <dbReference type="PROSITE" id="PS51686"/>
    </source>
</evidence>